<feature type="domain" description="Protein kinase" evidence="1">
    <location>
        <begin position="194"/>
        <end position="461"/>
    </location>
</feature>
<dbReference type="GO" id="GO:0004672">
    <property type="term" value="F:protein kinase activity"/>
    <property type="evidence" value="ECO:0007669"/>
    <property type="project" value="InterPro"/>
</dbReference>
<dbReference type="PANTHER" id="PTHR22961">
    <property type="entry name" value="SER/THR PROTEIN KINASE-TRB"/>
    <property type="match status" value="1"/>
</dbReference>
<dbReference type="GO" id="GO:0032436">
    <property type="term" value="P:positive regulation of proteasomal ubiquitin-dependent protein catabolic process"/>
    <property type="evidence" value="ECO:0007669"/>
    <property type="project" value="TreeGrafter"/>
</dbReference>
<evidence type="ECO:0000313" key="2">
    <source>
        <dbReference type="EMBL" id="PIC20674.1"/>
    </source>
</evidence>
<protein>
    <recommendedName>
        <fullName evidence="1">Protein kinase domain-containing protein</fullName>
    </recommendedName>
</protein>
<sequence length="650" mass="75107">MVKAKSTIKTRTKDVQPLAAPLSSLAKDAASASLTNLSPPFRYYKDIIRQESEEFLAIKKEYYKRLREAPKIEESLFFKNYPIGQPSLGPPVQPGTRPISQLPPHIIRVLNDHYVALTKGQMIPEADLYNHGDTPVEQPMPTILDEREYVRFIQEIEEEEQNQLLLAQSSSSSSSGGPQVNPYGGQYLRNGEIIGVFHIVGTGPTTRAVCLQTKEVFTAQVLPRWKVPKVFDVIKRLQQPANMASFSADQLRLSEICVSRRMEILHSDQRWIIFNPYVDTTIHSLALARLDEITESEVMEIFKKLVEVIQFCHSRRVLVRNFRPKNFYLKKAEDGSWIVRPANLQDLGCDDEVTDAHNSRRTVYAAFMAPEMLKATTKTLHTYDTEMWGLGVLMYILLVGKYPFYEKDTTPLFRAIKFKQQKWPMNFLSFKATTMVDMMLRKVPSARMNLVDLARNLEGEFPNVRCRSNMMLKQHDLMIKMDLLEMYYDAYKGRLLPQNVDPIHEELLLCRHEFPMTAEFAKKDIRLVFETIKAGMDENVTGFQKTVMRRRLDQINQVLMENEIRDAQAENRKPKNIQFFLHELSKEILLPSVIYPVSDHYHPSQNPKDWIAYKALRDANQLAFPVIMRGTTVKQYPAPQYKGRVVPARR</sequence>
<accession>A0A2G5SZY4</accession>
<dbReference type="Gene3D" id="1.10.510.10">
    <property type="entry name" value="Transferase(Phosphotransferase) domain 1"/>
    <property type="match status" value="1"/>
</dbReference>
<dbReference type="OrthoDB" id="410920at2759"/>
<evidence type="ECO:0000259" key="1">
    <source>
        <dbReference type="PROSITE" id="PS50011"/>
    </source>
</evidence>
<dbReference type="PANTHER" id="PTHR22961:SF13">
    <property type="entry name" value="TRIBBLES"/>
    <property type="match status" value="1"/>
</dbReference>
<dbReference type="GO" id="GO:0005634">
    <property type="term" value="C:nucleus"/>
    <property type="evidence" value="ECO:0007669"/>
    <property type="project" value="TreeGrafter"/>
</dbReference>
<gene>
    <name evidence="2" type="primary">Cni-nipi-3</name>
    <name evidence="2" type="synonym">Cnig_chr_X.g25790</name>
    <name evidence="2" type="ORF">B9Z55_025790</name>
</gene>
<dbReference type="Pfam" id="PF00069">
    <property type="entry name" value="Pkinase"/>
    <property type="match status" value="1"/>
</dbReference>
<dbReference type="InterPro" id="IPR011009">
    <property type="entry name" value="Kinase-like_dom_sf"/>
</dbReference>
<comment type="caution">
    <text evidence="2">The sequence shown here is derived from an EMBL/GenBank/DDBJ whole genome shotgun (WGS) entry which is preliminary data.</text>
</comment>
<keyword evidence="3" id="KW-1185">Reference proteome</keyword>
<dbReference type="PROSITE" id="PS50011">
    <property type="entry name" value="PROTEIN_KINASE_DOM"/>
    <property type="match status" value="1"/>
</dbReference>
<dbReference type="FunFam" id="1.10.510.10:FF:002020">
    <property type="entry name" value="Protein nipi-3"/>
    <property type="match status" value="1"/>
</dbReference>
<dbReference type="STRING" id="1611254.A0A2G5SZY4"/>
<proteinExistence type="predicted"/>
<evidence type="ECO:0000313" key="3">
    <source>
        <dbReference type="Proteomes" id="UP000230233"/>
    </source>
</evidence>
<organism evidence="2 3">
    <name type="scientific">Caenorhabditis nigoni</name>
    <dbReference type="NCBI Taxonomy" id="1611254"/>
    <lineage>
        <taxon>Eukaryota</taxon>
        <taxon>Metazoa</taxon>
        <taxon>Ecdysozoa</taxon>
        <taxon>Nematoda</taxon>
        <taxon>Chromadorea</taxon>
        <taxon>Rhabditida</taxon>
        <taxon>Rhabditina</taxon>
        <taxon>Rhabditomorpha</taxon>
        <taxon>Rhabditoidea</taxon>
        <taxon>Rhabditidae</taxon>
        <taxon>Peloderinae</taxon>
        <taxon>Caenorhabditis</taxon>
    </lineage>
</organism>
<dbReference type="InterPro" id="IPR024104">
    <property type="entry name" value="Tribbles/Ser_Thr_kinase_40"/>
</dbReference>
<dbReference type="SMART" id="SM00220">
    <property type="entry name" value="S_TKc"/>
    <property type="match status" value="1"/>
</dbReference>
<reference evidence="3" key="1">
    <citation type="submission" date="2017-10" db="EMBL/GenBank/DDBJ databases">
        <title>Rapid genome shrinkage in a self-fertile nematode reveals novel sperm competition proteins.</title>
        <authorList>
            <person name="Yin D."/>
            <person name="Schwarz E.M."/>
            <person name="Thomas C.G."/>
            <person name="Felde R.L."/>
            <person name="Korf I.F."/>
            <person name="Cutter A.D."/>
            <person name="Schartner C.M."/>
            <person name="Ralston E.J."/>
            <person name="Meyer B.J."/>
            <person name="Haag E.S."/>
        </authorList>
    </citation>
    <scope>NUCLEOTIDE SEQUENCE [LARGE SCALE GENOMIC DNA]</scope>
    <source>
        <strain evidence="3">JU1422</strain>
    </source>
</reference>
<dbReference type="SUPFAM" id="SSF56112">
    <property type="entry name" value="Protein kinase-like (PK-like)"/>
    <property type="match status" value="1"/>
</dbReference>
<dbReference type="GO" id="GO:0031434">
    <property type="term" value="F:mitogen-activated protein kinase kinase binding"/>
    <property type="evidence" value="ECO:0007669"/>
    <property type="project" value="TreeGrafter"/>
</dbReference>
<dbReference type="AlphaFoldDB" id="A0A2G5SZY4"/>
<dbReference type="InterPro" id="IPR000719">
    <property type="entry name" value="Prot_kinase_dom"/>
</dbReference>
<dbReference type="Proteomes" id="UP000230233">
    <property type="component" value="Chromosome X"/>
</dbReference>
<dbReference type="EMBL" id="PDUG01000006">
    <property type="protein sequence ID" value="PIC20674.1"/>
    <property type="molecule type" value="Genomic_DNA"/>
</dbReference>
<name>A0A2G5SZY4_9PELO</name>
<dbReference type="GO" id="GO:0005524">
    <property type="term" value="F:ATP binding"/>
    <property type="evidence" value="ECO:0007669"/>
    <property type="project" value="InterPro"/>
</dbReference>